<sequence>MAERVPRACTRLSIGPVWLPPYVCIAEGRFSPRWNGIGRRDGRSSDFSTERWMEDWCSHYGQCGRAHRILALRFPKIIILLCFAHCINNIVKSVLKSEFSETSLEMLASKYQASRDFPSALKVFNGGSFWSGLVEAERVIAPLSEASYRLQRDENTMSDVRGESSRTGLIKCVEDRWEQYEQPLFMLTFVLNPLTAEEARKLIDRTDEERRTAEADRYLACGDTSENEAQLRVETSKIPARIASSTQLGNICCILFSTFDR</sequence>
<dbReference type="EMBL" id="JAENGY010000173">
    <property type="protein sequence ID" value="KAG6970722.1"/>
    <property type="molecule type" value="Genomic_DNA"/>
</dbReference>
<gene>
    <name evidence="1" type="ORF">JG688_00004741</name>
</gene>
<dbReference type="Proteomes" id="UP000709295">
    <property type="component" value="Unassembled WGS sequence"/>
</dbReference>
<organism evidence="1 2">
    <name type="scientific">Phytophthora aleatoria</name>
    <dbReference type="NCBI Taxonomy" id="2496075"/>
    <lineage>
        <taxon>Eukaryota</taxon>
        <taxon>Sar</taxon>
        <taxon>Stramenopiles</taxon>
        <taxon>Oomycota</taxon>
        <taxon>Peronosporomycetes</taxon>
        <taxon>Peronosporales</taxon>
        <taxon>Peronosporaceae</taxon>
        <taxon>Phytophthora</taxon>
    </lineage>
</organism>
<accession>A0A8J5MH50</accession>
<name>A0A8J5MH50_9STRA</name>
<keyword evidence="2" id="KW-1185">Reference proteome</keyword>
<reference evidence="1" key="1">
    <citation type="submission" date="2021-01" db="EMBL/GenBank/DDBJ databases">
        <title>Phytophthora aleatoria, a newly-described species from Pinus radiata is distinct from Phytophthora cactorum isolates based on comparative genomics.</title>
        <authorList>
            <person name="Mcdougal R."/>
            <person name="Panda P."/>
            <person name="Williams N."/>
            <person name="Studholme D.J."/>
        </authorList>
    </citation>
    <scope>NUCLEOTIDE SEQUENCE</scope>
    <source>
        <strain evidence="1">NZFS 4037</strain>
    </source>
</reference>
<proteinExistence type="predicted"/>
<evidence type="ECO:0000313" key="1">
    <source>
        <dbReference type="EMBL" id="KAG6970722.1"/>
    </source>
</evidence>
<protein>
    <submittedName>
        <fullName evidence="1">Uncharacterized protein</fullName>
    </submittedName>
</protein>
<dbReference type="AlphaFoldDB" id="A0A8J5MH50"/>
<evidence type="ECO:0000313" key="2">
    <source>
        <dbReference type="Proteomes" id="UP000709295"/>
    </source>
</evidence>
<comment type="caution">
    <text evidence="1">The sequence shown here is derived from an EMBL/GenBank/DDBJ whole genome shotgun (WGS) entry which is preliminary data.</text>
</comment>